<keyword evidence="1" id="KW-0472">Membrane</keyword>
<dbReference type="AlphaFoldDB" id="A0A1G6UJV4"/>
<evidence type="ECO:0000313" key="3">
    <source>
        <dbReference type="Proteomes" id="UP000198757"/>
    </source>
</evidence>
<keyword evidence="1" id="KW-1133">Transmembrane helix</keyword>
<proteinExistence type="predicted"/>
<keyword evidence="1" id="KW-0812">Transmembrane</keyword>
<dbReference type="RefSeq" id="WP_143019800.1">
    <property type="nucleotide sequence ID" value="NZ_FMZO01000009.1"/>
</dbReference>
<organism evidence="2 3">
    <name type="scientific">Niabella drilacis (strain DSM 25811 / CCM 8410 / CCUG 62505 / LMG 26954 / E90)</name>
    <dbReference type="NCBI Taxonomy" id="1285928"/>
    <lineage>
        <taxon>Bacteria</taxon>
        <taxon>Pseudomonadati</taxon>
        <taxon>Bacteroidota</taxon>
        <taxon>Chitinophagia</taxon>
        <taxon>Chitinophagales</taxon>
        <taxon>Chitinophagaceae</taxon>
        <taxon>Niabella</taxon>
    </lineage>
</organism>
<dbReference type="STRING" id="1285928.SAMN04487894_1095"/>
<dbReference type="Proteomes" id="UP000198757">
    <property type="component" value="Unassembled WGS sequence"/>
</dbReference>
<accession>A0A1G6UJV4</accession>
<evidence type="ECO:0000256" key="1">
    <source>
        <dbReference type="SAM" id="Phobius"/>
    </source>
</evidence>
<gene>
    <name evidence="2" type="ORF">SAMN04487894_1095</name>
</gene>
<feature type="transmembrane region" description="Helical" evidence="1">
    <location>
        <begin position="60"/>
        <end position="79"/>
    </location>
</feature>
<evidence type="ECO:0000313" key="2">
    <source>
        <dbReference type="EMBL" id="SDD41549.1"/>
    </source>
</evidence>
<protein>
    <submittedName>
        <fullName evidence="2">Uncharacterized protein</fullName>
    </submittedName>
</protein>
<reference evidence="3" key="1">
    <citation type="submission" date="2016-10" db="EMBL/GenBank/DDBJ databases">
        <authorList>
            <person name="Varghese N."/>
            <person name="Submissions S."/>
        </authorList>
    </citation>
    <scope>NUCLEOTIDE SEQUENCE [LARGE SCALE GENOMIC DNA]</scope>
    <source>
        <strain evidence="3">DSM 25811 / CCM 8410 / LMG 26954 / E90</strain>
    </source>
</reference>
<sequence length="89" mass="10197">MNKKTALALVIGAALAILVGFITADHQYYYYNEEHRTSKTDYQKHYENDSSYFKKIVPNTTYVLLSFILGFGATCAFGGKEKLKIDKRY</sequence>
<dbReference type="EMBL" id="FMZO01000009">
    <property type="protein sequence ID" value="SDD41549.1"/>
    <property type="molecule type" value="Genomic_DNA"/>
</dbReference>
<name>A0A1G6UJV4_NIADE</name>
<keyword evidence="3" id="KW-1185">Reference proteome</keyword>